<dbReference type="Pfam" id="PF08477">
    <property type="entry name" value="Roc"/>
    <property type="match status" value="1"/>
</dbReference>
<evidence type="ECO:0000313" key="2">
    <source>
        <dbReference type="Proteomes" id="UP000005408"/>
    </source>
</evidence>
<proteinExistence type="predicted"/>
<sequence>MLTNVTDHSEETYTRPDDLIKECGYNEGSNEELRWENGTEKTEITSENLQKKEYKDKETKIIGDQISLLHSWETKVNHSQSYNERNHERNVQDIDKEANENENTAISTLMDAVKEMSNENHIRPHITFLDFAGQKMYYAFHQIYLSPRTFYILVVDMTKGFEEKVEGIDTDERGCSGFDSWLYKGKNKSLY</sequence>
<evidence type="ECO:0000313" key="1">
    <source>
        <dbReference type="EnsemblMetazoa" id="G33262.1:cds"/>
    </source>
</evidence>
<dbReference type="InterPro" id="IPR027417">
    <property type="entry name" value="P-loop_NTPase"/>
</dbReference>
<dbReference type="AlphaFoldDB" id="A0A8W8MIJ1"/>
<organism evidence="1 2">
    <name type="scientific">Magallana gigas</name>
    <name type="common">Pacific oyster</name>
    <name type="synonym">Crassostrea gigas</name>
    <dbReference type="NCBI Taxonomy" id="29159"/>
    <lineage>
        <taxon>Eukaryota</taxon>
        <taxon>Metazoa</taxon>
        <taxon>Spiralia</taxon>
        <taxon>Lophotrochozoa</taxon>
        <taxon>Mollusca</taxon>
        <taxon>Bivalvia</taxon>
        <taxon>Autobranchia</taxon>
        <taxon>Pteriomorphia</taxon>
        <taxon>Ostreida</taxon>
        <taxon>Ostreoidea</taxon>
        <taxon>Ostreidae</taxon>
        <taxon>Magallana</taxon>
    </lineage>
</organism>
<name>A0A8W8MIJ1_MAGGI</name>
<dbReference type="EnsemblMetazoa" id="G33262.1">
    <property type="protein sequence ID" value="G33262.1:cds"/>
    <property type="gene ID" value="G33262"/>
</dbReference>
<accession>A0A8W8MIJ1</accession>
<reference evidence="1" key="1">
    <citation type="submission" date="2022-08" db="UniProtKB">
        <authorList>
            <consortium name="EnsemblMetazoa"/>
        </authorList>
    </citation>
    <scope>IDENTIFICATION</scope>
    <source>
        <strain evidence="1">05x7-T-G4-1.051#20</strain>
    </source>
</reference>
<keyword evidence="2" id="KW-1185">Reference proteome</keyword>
<dbReference type="Proteomes" id="UP000005408">
    <property type="component" value="Unassembled WGS sequence"/>
</dbReference>
<protein>
    <submittedName>
        <fullName evidence="1">Uncharacterized protein</fullName>
    </submittedName>
</protein>
<dbReference type="Gene3D" id="3.40.50.300">
    <property type="entry name" value="P-loop containing nucleotide triphosphate hydrolases"/>
    <property type="match status" value="1"/>
</dbReference>